<comment type="cofactor">
    <cofactor evidence="1">
        <name>pyridoxal 5'-phosphate</name>
        <dbReference type="ChEBI" id="CHEBI:597326"/>
    </cofactor>
</comment>
<dbReference type="SUPFAM" id="SSF53686">
    <property type="entry name" value="Tryptophan synthase beta subunit-like PLP-dependent enzymes"/>
    <property type="match status" value="1"/>
</dbReference>
<feature type="region of interest" description="Disordered" evidence="6">
    <location>
        <begin position="37"/>
        <end position="64"/>
    </location>
</feature>
<dbReference type="FunFam" id="3.40.50.1100:FF:000132">
    <property type="entry name" value="Predicted protein"/>
    <property type="match status" value="1"/>
</dbReference>
<dbReference type="InterPro" id="IPR050147">
    <property type="entry name" value="Ser/Thr_Dehydratase"/>
</dbReference>
<gene>
    <name evidence="8" type="ORF">JZ751_016784</name>
</gene>
<evidence type="ECO:0000256" key="5">
    <source>
        <dbReference type="ARBA" id="ARBA00042605"/>
    </source>
</evidence>
<evidence type="ECO:0000313" key="9">
    <source>
        <dbReference type="Proteomes" id="UP000824540"/>
    </source>
</evidence>
<feature type="non-terminal residue" evidence="8">
    <location>
        <position position="1"/>
    </location>
</feature>
<name>A0A8T2NXM1_9TELE</name>
<protein>
    <recommendedName>
        <fullName evidence="4">L-serine deaminase</fullName>
    </recommendedName>
    <alternativeName>
        <fullName evidence="5">L-threonine dehydratase</fullName>
    </alternativeName>
</protein>
<keyword evidence="3" id="KW-0456">Lyase</keyword>
<dbReference type="PANTHER" id="PTHR48078:SF14">
    <property type="entry name" value="L-SERINE AMMONIA-LYASE"/>
    <property type="match status" value="1"/>
</dbReference>
<evidence type="ECO:0000259" key="7">
    <source>
        <dbReference type="Pfam" id="PF00291"/>
    </source>
</evidence>
<evidence type="ECO:0000256" key="1">
    <source>
        <dbReference type="ARBA" id="ARBA00001933"/>
    </source>
</evidence>
<accession>A0A8T2NXM1</accession>
<dbReference type="AlphaFoldDB" id="A0A8T2NXM1"/>
<dbReference type="GO" id="GO:0004794">
    <property type="term" value="F:threonine deaminase activity"/>
    <property type="evidence" value="ECO:0007669"/>
    <property type="project" value="TreeGrafter"/>
</dbReference>
<evidence type="ECO:0000256" key="3">
    <source>
        <dbReference type="ARBA" id="ARBA00023239"/>
    </source>
</evidence>
<dbReference type="Gene3D" id="3.40.50.1100">
    <property type="match status" value="2"/>
</dbReference>
<dbReference type="GO" id="GO:0006565">
    <property type="term" value="P:L-serine catabolic process"/>
    <property type="evidence" value="ECO:0007669"/>
    <property type="project" value="TreeGrafter"/>
</dbReference>
<dbReference type="OrthoDB" id="4418812at2759"/>
<dbReference type="GO" id="GO:0006567">
    <property type="term" value="P:L-threonine catabolic process"/>
    <property type="evidence" value="ECO:0007669"/>
    <property type="project" value="TreeGrafter"/>
</dbReference>
<comment type="caution">
    <text evidence="8">The sequence shown here is derived from an EMBL/GenBank/DDBJ whole genome shotgun (WGS) entry which is preliminary data.</text>
</comment>
<evidence type="ECO:0000313" key="8">
    <source>
        <dbReference type="EMBL" id="KAG9342282.1"/>
    </source>
</evidence>
<dbReference type="Pfam" id="PF00291">
    <property type="entry name" value="PALP"/>
    <property type="match status" value="1"/>
</dbReference>
<feature type="domain" description="Tryptophan synthase beta chain-like PALP" evidence="7">
    <location>
        <begin position="91"/>
        <end position="374"/>
    </location>
</feature>
<keyword evidence="2" id="KW-0663">Pyridoxal phosphate</keyword>
<dbReference type="GO" id="GO:0003941">
    <property type="term" value="F:L-serine ammonia-lyase activity"/>
    <property type="evidence" value="ECO:0007669"/>
    <property type="project" value="TreeGrafter"/>
</dbReference>
<keyword evidence="9" id="KW-1185">Reference proteome</keyword>
<dbReference type="InterPro" id="IPR036052">
    <property type="entry name" value="TrpB-like_PALP_sf"/>
</dbReference>
<proteinExistence type="predicted"/>
<sequence>DHTGSPAQCERDREVRGHPDCSLVVGEQLTAVRVTGSQSTVLKAGDRRPIKQTDESEGNTRAPSMEDLTVDGITLEMLQAARETVNTSPLGVIKTPMIPWSQTTLPLNVACNIHIKMENLQRTGSFKIRGVANQFARRPKGGHFVTMSAGNYGKSFAYASKHYGSKGKVVMPETAPILRSVLIQSYGVEVERVPTSSLMTVVNRCVKQENMTFLHSYDDVDLIAGHASLGFEILDVVPNPDVVVICCGGGGLLAGVAAAIKLSGCQNTQIYGVEPQGACTMYRSFIEERPVGMDTKSIASGLAPPFAGALPYTLCRRYVEEIVLVSDEEIKTAVSTLYRSGFLVEPSGAAAFAAVANDRIPGIAGKSVVVILSGGNIGKDELANFPD</sequence>
<evidence type="ECO:0000256" key="6">
    <source>
        <dbReference type="SAM" id="MobiDB-lite"/>
    </source>
</evidence>
<dbReference type="InterPro" id="IPR001926">
    <property type="entry name" value="TrpB-like_PALP"/>
</dbReference>
<dbReference type="EMBL" id="JAFBMS010000029">
    <property type="protein sequence ID" value="KAG9342282.1"/>
    <property type="molecule type" value="Genomic_DNA"/>
</dbReference>
<dbReference type="Proteomes" id="UP000824540">
    <property type="component" value="Unassembled WGS sequence"/>
</dbReference>
<evidence type="ECO:0000256" key="2">
    <source>
        <dbReference type="ARBA" id="ARBA00022898"/>
    </source>
</evidence>
<feature type="compositionally biased region" description="Basic and acidic residues" evidence="6">
    <location>
        <begin position="44"/>
        <end position="54"/>
    </location>
</feature>
<organism evidence="8 9">
    <name type="scientific">Albula glossodonta</name>
    <name type="common">roundjaw bonefish</name>
    <dbReference type="NCBI Taxonomy" id="121402"/>
    <lineage>
        <taxon>Eukaryota</taxon>
        <taxon>Metazoa</taxon>
        <taxon>Chordata</taxon>
        <taxon>Craniata</taxon>
        <taxon>Vertebrata</taxon>
        <taxon>Euteleostomi</taxon>
        <taxon>Actinopterygii</taxon>
        <taxon>Neopterygii</taxon>
        <taxon>Teleostei</taxon>
        <taxon>Albuliformes</taxon>
        <taxon>Albulidae</taxon>
        <taxon>Albula</taxon>
    </lineage>
</organism>
<dbReference type="PANTHER" id="PTHR48078">
    <property type="entry name" value="THREONINE DEHYDRATASE, MITOCHONDRIAL-RELATED"/>
    <property type="match status" value="1"/>
</dbReference>
<dbReference type="GO" id="GO:0009097">
    <property type="term" value="P:isoleucine biosynthetic process"/>
    <property type="evidence" value="ECO:0007669"/>
    <property type="project" value="TreeGrafter"/>
</dbReference>
<reference evidence="8" key="1">
    <citation type="thesis" date="2021" institute="BYU ScholarsArchive" country="Provo, UT, USA">
        <title>Applications of and Algorithms for Genome Assembly and Genomic Analyses with an Emphasis on Marine Teleosts.</title>
        <authorList>
            <person name="Pickett B.D."/>
        </authorList>
    </citation>
    <scope>NUCLEOTIDE SEQUENCE</scope>
    <source>
        <strain evidence="8">HI-2016</strain>
    </source>
</reference>
<evidence type="ECO:0000256" key="4">
    <source>
        <dbReference type="ARBA" id="ARBA00041766"/>
    </source>
</evidence>